<dbReference type="OrthoDB" id="5737507at2759"/>
<reference evidence="3 4" key="1">
    <citation type="submission" date="2017-01" db="EMBL/GenBank/DDBJ databases">
        <authorList>
            <person name="Mah S.A."/>
            <person name="Swanson W.J."/>
            <person name="Moy G.W."/>
            <person name="Vacquier V.D."/>
        </authorList>
    </citation>
    <scope>NUCLEOTIDE SEQUENCE [LARGE SCALE GENOMIC DNA]</scope>
    <source>
        <strain evidence="3 4">GSMNP</strain>
    </source>
</reference>
<protein>
    <submittedName>
        <fullName evidence="3">Uncharacterized protein</fullName>
    </submittedName>
</protein>
<accession>A0A1R1XKV5</accession>
<dbReference type="EMBL" id="LSSN01002735">
    <property type="protein sequence ID" value="OMJ15238.1"/>
    <property type="molecule type" value="Genomic_DNA"/>
</dbReference>
<proteinExistence type="predicted"/>
<feature type="signal peptide" evidence="2">
    <location>
        <begin position="1"/>
        <end position="21"/>
    </location>
</feature>
<feature type="chain" id="PRO_5012887351" evidence="2">
    <location>
        <begin position="22"/>
        <end position="192"/>
    </location>
</feature>
<evidence type="ECO:0000313" key="3">
    <source>
        <dbReference type="EMBL" id="OMJ15238.1"/>
    </source>
</evidence>
<evidence type="ECO:0000256" key="1">
    <source>
        <dbReference type="SAM" id="MobiDB-lite"/>
    </source>
</evidence>
<sequence>MKNLSYIGAAVFLFGIFIVRGQETSTLNNTNDLQTVTGQNPPNNFGYEFDLNNGDFGYGPNYRPENYNKADPLPSPIPWVTVNGPAITPLPTNITPLLSSIVNATLASVASIQIISEDETSTPITSSTSSRRSRTRTTRSSSLSTSSTIIETSTSSAIIETSTSSESSSEKQTRTLTITRTNISLETQTFVE</sequence>
<keyword evidence="4" id="KW-1185">Reference proteome</keyword>
<organism evidence="3 4">
    <name type="scientific">Smittium culicis</name>
    <dbReference type="NCBI Taxonomy" id="133412"/>
    <lineage>
        <taxon>Eukaryota</taxon>
        <taxon>Fungi</taxon>
        <taxon>Fungi incertae sedis</taxon>
        <taxon>Zoopagomycota</taxon>
        <taxon>Kickxellomycotina</taxon>
        <taxon>Harpellomycetes</taxon>
        <taxon>Harpellales</taxon>
        <taxon>Legeriomycetaceae</taxon>
        <taxon>Smittium</taxon>
    </lineage>
</organism>
<dbReference type="Proteomes" id="UP000187283">
    <property type="component" value="Unassembled WGS sequence"/>
</dbReference>
<dbReference type="AlphaFoldDB" id="A0A1R1XKV5"/>
<name>A0A1R1XKV5_9FUNG</name>
<feature type="compositionally biased region" description="Low complexity" evidence="1">
    <location>
        <begin position="121"/>
        <end position="130"/>
    </location>
</feature>
<comment type="caution">
    <text evidence="3">The sequence shown here is derived from an EMBL/GenBank/DDBJ whole genome shotgun (WGS) entry which is preliminary data.</text>
</comment>
<feature type="compositionally biased region" description="Low complexity" evidence="1">
    <location>
        <begin position="138"/>
        <end position="167"/>
    </location>
</feature>
<evidence type="ECO:0000256" key="2">
    <source>
        <dbReference type="SAM" id="SignalP"/>
    </source>
</evidence>
<gene>
    <name evidence="3" type="ORF">AYI70_g7400</name>
</gene>
<feature type="region of interest" description="Disordered" evidence="1">
    <location>
        <begin position="119"/>
        <end position="175"/>
    </location>
</feature>
<evidence type="ECO:0000313" key="4">
    <source>
        <dbReference type="Proteomes" id="UP000187283"/>
    </source>
</evidence>
<keyword evidence="2" id="KW-0732">Signal</keyword>